<dbReference type="EMBL" id="CP003119">
    <property type="protein sequence ID" value="AFA71987.1"/>
    <property type="molecule type" value="Genomic_DNA"/>
</dbReference>
<feature type="region of interest" description="Disordered" evidence="1">
    <location>
        <begin position="29"/>
        <end position="54"/>
    </location>
</feature>
<reference evidence="3 4" key="1">
    <citation type="journal article" date="2012" name="Appl. Environ. Microbiol.">
        <title>Involvement of two latex-clearing proteins during rubber degradation and insights into the subsequent degradation pathway revealed by the genome sequence of Gordonia polyisoprenivorans strain VH2.</title>
        <authorList>
            <person name="Hiessl S."/>
            <person name="Schuldes J."/>
            <person name="Thurmer A."/>
            <person name="Halbsguth T."/>
            <person name="Broker D."/>
            <person name="Angelov A."/>
            <person name="Liebl W."/>
            <person name="Daniel R."/>
            <person name="Steinbuchel A."/>
        </authorList>
    </citation>
    <scope>NUCLEOTIDE SEQUENCE [LARGE SCALE GENOMIC DNA]</scope>
    <source>
        <strain evidence="4">DSM 44266 / VH2</strain>
    </source>
</reference>
<name>H6MZK0_GORPV</name>
<feature type="compositionally biased region" description="Low complexity" evidence="1">
    <location>
        <begin position="36"/>
        <end position="54"/>
    </location>
</feature>
<keyword evidence="2" id="KW-0732">Signal</keyword>
<sequence length="254" mass="25180">MRNTVIRSSLAAATATTSVLLITGCTTSGTPQAADTTSAGPSTASPSTVSTTSGDPAKVKALVVTAADLPAGFTLTPLPEDQFQQAVSQFQGTTRNATITPSACADLQKLPDVDASKLGVAVATSTSGGILSEGLAAQSSDVAAARARATGPCKNFSITINTGAAAGTTATATNTVIPAPATQADPGDVLVLRQDQKVSTAGQVVTVTTYTGFASVKGYSVSALYTATTPGSAPDDAAFRQFFTAAVNKVAADG</sequence>
<feature type="signal peptide" evidence="2">
    <location>
        <begin position="1"/>
        <end position="33"/>
    </location>
</feature>
<evidence type="ECO:0000256" key="1">
    <source>
        <dbReference type="SAM" id="MobiDB-lite"/>
    </source>
</evidence>
<protein>
    <recommendedName>
        <fullName evidence="5">DUF5642 domain-containing protein</fullName>
    </recommendedName>
</protein>
<gene>
    <name evidence="3" type="ordered locus">GPOL_c09240</name>
</gene>
<proteinExistence type="predicted"/>
<keyword evidence="4" id="KW-1185">Reference proteome</keyword>
<accession>H6MZK0</accession>
<dbReference type="RefSeq" id="WP_014358915.1">
    <property type="nucleotide sequence ID" value="NC_016906.1"/>
</dbReference>
<evidence type="ECO:0000256" key="2">
    <source>
        <dbReference type="SAM" id="SignalP"/>
    </source>
</evidence>
<dbReference type="Proteomes" id="UP000009154">
    <property type="component" value="Chromosome"/>
</dbReference>
<dbReference type="AlphaFoldDB" id="H6MZK0"/>
<dbReference type="PROSITE" id="PS51257">
    <property type="entry name" value="PROKAR_LIPOPROTEIN"/>
    <property type="match status" value="1"/>
</dbReference>
<evidence type="ECO:0008006" key="5">
    <source>
        <dbReference type="Google" id="ProtNLM"/>
    </source>
</evidence>
<dbReference type="eggNOG" id="ENOG5031EH3">
    <property type="taxonomic scope" value="Bacteria"/>
</dbReference>
<feature type="chain" id="PRO_5003604447" description="DUF5642 domain-containing protein" evidence="2">
    <location>
        <begin position="34"/>
        <end position="254"/>
    </location>
</feature>
<organism evidence="3 4">
    <name type="scientific">Gordonia polyisoprenivorans (strain DSM 44266 / VH2)</name>
    <dbReference type="NCBI Taxonomy" id="1112204"/>
    <lineage>
        <taxon>Bacteria</taxon>
        <taxon>Bacillati</taxon>
        <taxon>Actinomycetota</taxon>
        <taxon>Actinomycetes</taxon>
        <taxon>Mycobacteriales</taxon>
        <taxon>Gordoniaceae</taxon>
        <taxon>Gordonia</taxon>
    </lineage>
</organism>
<dbReference type="GeneID" id="90158009"/>
<evidence type="ECO:0000313" key="4">
    <source>
        <dbReference type="Proteomes" id="UP000009154"/>
    </source>
</evidence>
<evidence type="ECO:0000313" key="3">
    <source>
        <dbReference type="EMBL" id="AFA71987.1"/>
    </source>
</evidence>
<dbReference type="HOGENOM" id="CLU_1093095_0_0_11"/>
<dbReference type="KEGG" id="gpo:GPOL_c09240"/>